<name>A0A844CVW8_9RHOB</name>
<accession>A0A844CVW8</accession>
<dbReference type="InterPro" id="IPR001041">
    <property type="entry name" value="2Fe-2S_ferredoxin-type"/>
</dbReference>
<feature type="region of interest" description="Disordered" evidence="1">
    <location>
        <begin position="658"/>
        <end position="683"/>
    </location>
</feature>
<dbReference type="InterPro" id="IPR041414">
    <property type="entry name" value="Raco-like_middle"/>
</dbReference>
<dbReference type="Pfam" id="PF17650">
    <property type="entry name" value="RACo_linker"/>
    <property type="match status" value="1"/>
</dbReference>
<dbReference type="PANTHER" id="PTHR42895">
    <property type="entry name" value="IRON-SULFUR CLUSTER-BINDING PROTEIN-RELATED"/>
    <property type="match status" value="1"/>
</dbReference>
<dbReference type="InterPro" id="IPR036010">
    <property type="entry name" value="2Fe-2S_ferredoxin-like_sf"/>
</dbReference>
<dbReference type="InterPro" id="IPR027980">
    <property type="entry name" value="RACo_C"/>
</dbReference>
<dbReference type="AlphaFoldDB" id="A0A844CVW8"/>
<proteinExistence type="predicted"/>
<dbReference type="PANTHER" id="PTHR42895:SF2">
    <property type="entry name" value="IRON-SULFUR CLUSTER PROTEIN"/>
    <property type="match status" value="1"/>
</dbReference>
<protein>
    <submittedName>
        <fullName evidence="3">DUF4445 domain-containing protein</fullName>
    </submittedName>
</protein>
<feature type="domain" description="2Fe-2S ferredoxin-type" evidence="2">
    <location>
        <begin position="5"/>
        <end position="109"/>
    </location>
</feature>
<dbReference type="Gene3D" id="3.10.20.880">
    <property type="match status" value="1"/>
</dbReference>
<evidence type="ECO:0000313" key="3">
    <source>
        <dbReference type="EMBL" id="MRU14820.1"/>
    </source>
</evidence>
<evidence type="ECO:0000256" key="1">
    <source>
        <dbReference type="SAM" id="MobiDB-lite"/>
    </source>
</evidence>
<keyword evidence="4" id="KW-1185">Reference proteome</keyword>
<sequence length="683" mass="72950">MSQDPLVVFTPSGKRGRFPKGTPVLTAARQLGVDLDSVCGGRGICSKCQITPSYGEFSKHGVTVHDDALSEWNAVEQRYDDKRGLKPGRRLGCQAQVMGDVVIDVPPESQVHRQVVRKAASARVIDMDPATRLYFVEVDEPDMHEPTGDLERLERALTREWDIPEIRAESSLLSKLQPTLRKGKFQVTVALHKSHTDDVARVIDIWPGLHEAGLYGLAIDLGSTTVAAHLTDLDTGEVKASSGIMNPQIRFGEDLMSRVSYSMMNPGGDQEMTRAVRDAINTLAEEIAKEAGIEPHLIVETVFVCNPVMHHLLLGIDPVELGQAPFALATSDSISMPARELDLLAINPRARTYVLPCIAGHVGADAAAVALSEEPGKSEDLVLIVDVGTNAEILLGDTSRVLACSSPTGPAFEGAQISSGQRAAPGAIEAIQIDPDTKEPRFRVIGCDKWSDEEGFAEETAATGITGICGSGIIEAVAELRMAGLMDESGLIGSAEATGTARSVPEGRTHAYLIHDATAEGGPRIPVTQGDIRAIQLAKSALYAGARLLMDERGVDKVDRVVLAGAFGAHISPKHAMVLGMIPDVPLDKVTSAGNAAGTGARIALCNVAARVEIERVVREITKVETAIEPKFQDHFVAANAIPHKTDPFPELSKIVPLPDVSFNTGGDGGGDEGGRRRRRRRG</sequence>
<organism evidence="3 4">
    <name type="scientific">Roseovarius bejariae</name>
    <dbReference type="NCBI Taxonomy" id="2576383"/>
    <lineage>
        <taxon>Bacteria</taxon>
        <taxon>Pseudomonadati</taxon>
        <taxon>Pseudomonadota</taxon>
        <taxon>Alphaproteobacteria</taxon>
        <taxon>Rhodobacterales</taxon>
        <taxon>Roseobacteraceae</taxon>
        <taxon>Roseovarius</taxon>
    </lineage>
</organism>
<evidence type="ECO:0000313" key="4">
    <source>
        <dbReference type="Proteomes" id="UP000564704"/>
    </source>
</evidence>
<dbReference type="EMBL" id="SZWE01000001">
    <property type="protein sequence ID" value="MRU14820.1"/>
    <property type="molecule type" value="Genomic_DNA"/>
</dbReference>
<dbReference type="InterPro" id="IPR012675">
    <property type="entry name" value="Beta-grasp_dom_sf"/>
</dbReference>
<dbReference type="InterPro" id="IPR040506">
    <property type="entry name" value="RACo_linker"/>
</dbReference>
<dbReference type="OrthoDB" id="9810588at2"/>
<reference evidence="3 4" key="1">
    <citation type="submission" date="2019-05" db="EMBL/GenBank/DDBJ databases">
        <title>Roseovarius bejariae sp. nov., a moderately halophylic bacterium isolated from a saline soil in Rambla Salada (Murcia).</title>
        <authorList>
            <person name="Castro D.J."/>
            <person name="Gomez-Altuve A."/>
            <person name="Reina J.C."/>
            <person name="Rodriguez M."/>
            <person name="Sampedro I."/>
            <person name="Llamas I."/>
            <person name="Martinez-Checa F."/>
        </authorList>
    </citation>
    <scope>NUCLEOTIDE SEQUENCE [LARGE SCALE GENOMIC DNA]</scope>
    <source>
        <strain evidence="3 4">A21</strain>
    </source>
</reference>
<dbReference type="Pfam" id="PF14574">
    <property type="entry name" value="RACo_C_ter"/>
    <property type="match status" value="1"/>
</dbReference>
<comment type="caution">
    <text evidence="3">The sequence shown here is derived from an EMBL/GenBank/DDBJ whole genome shotgun (WGS) entry which is preliminary data.</text>
</comment>
<dbReference type="InterPro" id="IPR042259">
    <property type="entry name" value="Raco-like_middle_sf"/>
</dbReference>
<dbReference type="Proteomes" id="UP000564704">
    <property type="component" value="Unassembled WGS sequence"/>
</dbReference>
<dbReference type="PROSITE" id="PS51085">
    <property type="entry name" value="2FE2S_FER_2"/>
    <property type="match status" value="1"/>
</dbReference>
<dbReference type="InterPro" id="IPR052911">
    <property type="entry name" value="Corrinoid_activation_enz"/>
</dbReference>
<gene>
    <name evidence="3" type="ORF">FDP25_05175</name>
</gene>
<evidence type="ECO:0000259" key="2">
    <source>
        <dbReference type="PROSITE" id="PS51085"/>
    </source>
</evidence>
<dbReference type="RefSeq" id="WP_154149583.1">
    <property type="nucleotide sequence ID" value="NZ_SZWE01000001.1"/>
</dbReference>
<dbReference type="Gene3D" id="3.10.20.30">
    <property type="match status" value="1"/>
</dbReference>
<dbReference type="Gene3D" id="3.30.420.480">
    <property type="entry name" value="Domain of unknown function (DUF4445)"/>
    <property type="match status" value="1"/>
</dbReference>
<dbReference type="CDD" id="cd00207">
    <property type="entry name" value="fer2"/>
    <property type="match status" value="1"/>
</dbReference>
<dbReference type="GO" id="GO:0051536">
    <property type="term" value="F:iron-sulfur cluster binding"/>
    <property type="evidence" value="ECO:0007669"/>
    <property type="project" value="InterPro"/>
</dbReference>
<dbReference type="Pfam" id="PF17651">
    <property type="entry name" value="Raco_middle"/>
    <property type="match status" value="1"/>
</dbReference>
<dbReference type="SUPFAM" id="SSF54292">
    <property type="entry name" value="2Fe-2S ferredoxin-like"/>
    <property type="match status" value="1"/>
</dbReference>